<reference evidence="2" key="1">
    <citation type="submission" date="2016-12" db="EMBL/GenBank/DDBJ databases">
        <authorList>
            <person name="Meng X."/>
        </authorList>
    </citation>
    <scope>NUCLEOTIDE SEQUENCE [LARGE SCALE GENOMIC DNA]</scope>
    <source>
        <strain evidence="2">DSM 20732</strain>
    </source>
</reference>
<dbReference type="OrthoDB" id="4742108at2"/>
<evidence type="ECO:0000313" key="1">
    <source>
        <dbReference type="EMBL" id="OKL51191.1"/>
    </source>
</evidence>
<dbReference type="Pfam" id="PF15598">
    <property type="entry name" value="Imm61"/>
    <property type="match status" value="1"/>
</dbReference>
<dbReference type="Proteomes" id="UP000185612">
    <property type="component" value="Unassembled WGS sequence"/>
</dbReference>
<gene>
    <name evidence="1" type="ORF">BSZ40_08910</name>
</gene>
<protein>
    <submittedName>
        <fullName evidence="1">Uncharacterized protein</fullName>
    </submittedName>
</protein>
<dbReference type="InParanoid" id="A0A1Q5PUD6"/>
<accession>A0A1Q5PUD6</accession>
<dbReference type="RefSeq" id="WP_073825413.1">
    <property type="nucleotide sequence ID" value="NZ_MQVS01000009.1"/>
</dbReference>
<comment type="caution">
    <text evidence="1">The sequence shown here is derived from an EMBL/GenBank/DDBJ whole genome shotgun (WGS) entry which is preliminary data.</text>
</comment>
<dbReference type="InterPro" id="IPR028953">
    <property type="entry name" value="Imm_IFT-like"/>
</dbReference>
<organism evidence="1 2">
    <name type="scientific">Buchananella hordeovulneris</name>
    <dbReference type="NCBI Taxonomy" id="52770"/>
    <lineage>
        <taxon>Bacteria</taxon>
        <taxon>Bacillati</taxon>
        <taxon>Actinomycetota</taxon>
        <taxon>Actinomycetes</taxon>
        <taxon>Actinomycetales</taxon>
        <taxon>Actinomycetaceae</taxon>
        <taxon>Buchananella</taxon>
    </lineage>
</organism>
<sequence length="179" mass="20300">MASFALNPLLLQLRIDEDEIDGAGFSGSPTQDGHTFHYSLGEFHYHLLRVDGQFQVGQSSRNDDKTFVDLVSPDLEAAERWLIYLVGGNYRMARRLPELLIPYLRDQVRSGYALEELGTREYSLRRPDGSVIPLQMRESGGRSMRIVKYSHLADLPVAQLVESYLAADAAPLLTQYLRR</sequence>
<proteinExistence type="predicted"/>
<dbReference type="EMBL" id="MQVS01000009">
    <property type="protein sequence ID" value="OKL51191.1"/>
    <property type="molecule type" value="Genomic_DNA"/>
</dbReference>
<dbReference type="AlphaFoldDB" id="A0A1Q5PUD6"/>
<keyword evidence="2" id="KW-1185">Reference proteome</keyword>
<name>A0A1Q5PUD6_9ACTO</name>
<evidence type="ECO:0000313" key="2">
    <source>
        <dbReference type="Proteomes" id="UP000185612"/>
    </source>
</evidence>